<feature type="compositionally biased region" description="Acidic residues" evidence="2">
    <location>
        <begin position="12"/>
        <end position="32"/>
    </location>
</feature>
<dbReference type="InterPro" id="IPR025602">
    <property type="entry name" value="BCP1_family"/>
</dbReference>
<evidence type="ECO:0000313" key="3">
    <source>
        <dbReference type="EMBL" id="CAH2059317.1"/>
    </source>
</evidence>
<feature type="non-terminal residue" evidence="3">
    <location>
        <position position="288"/>
    </location>
</feature>
<evidence type="ECO:0000256" key="1">
    <source>
        <dbReference type="ARBA" id="ARBA00006781"/>
    </source>
</evidence>
<evidence type="ECO:0000313" key="4">
    <source>
        <dbReference type="Proteomes" id="UP000837857"/>
    </source>
</evidence>
<dbReference type="EMBL" id="OW152838">
    <property type="protein sequence ID" value="CAH2059317.1"/>
    <property type="molecule type" value="Genomic_DNA"/>
</dbReference>
<evidence type="ECO:0008006" key="5">
    <source>
        <dbReference type="Google" id="ProtNLM"/>
    </source>
</evidence>
<gene>
    <name evidence="3" type="ORF">IPOD504_LOCUS10817</name>
</gene>
<dbReference type="Proteomes" id="UP000837857">
    <property type="component" value="Chromosome 26"/>
</dbReference>
<feature type="compositionally biased region" description="Basic and acidic residues" evidence="2">
    <location>
        <begin position="38"/>
        <end position="50"/>
    </location>
</feature>
<proteinExistence type="inferred from homology"/>
<dbReference type="PIRSF" id="PIRSF028983">
    <property type="entry name" value="BCP1"/>
    <property type="match status" value="1"/>
</dbReference>
<name>A0ABN8IJT8_9NEOP</name>
<dbReference type="PANTHER" id="PTHR13261:SF0">
    <property type="entry name" value="BRCA2 AND CDKN1A-INTERACTING PROTEIN"/>
    <property type="match status" value="1"/>
</dbReference>
<organism evidence="3 4">
    <name type="scientific">Iphiclides podalirius</name>
    <name type="common">scarce swallowtail</name>
    <dbReference type="NCBI Taxonomy" id="110791"/>
    <lineage>
        <taxon>Eukaryota</taxon>
        <taxon>Metazoa</taxon>
        <taxon>Ecdysozoa</taxon>
        <taxon>Arthropoda</taxon>
        <taxon>Hexapoda</taxon>
        <taxon>Insecta</taxon>
        <taxon>Pterygota</taxon>
        <taxon>Neoptera</taxon>
        <taxon>Endopterygota</taxon>
        <taxon>Lepidoptera</taxon>
        <taxon>Glossata</taxon>
        <taxon>Ditrysia</taxon>
        <taxon>Papilionoidea</taxon>
        <taxon>Papilionidae</taxon>
        <taxon>Papilioninae</taxon>
        <taxon>Iphiclides</taxon>
    </lineage>
</organism>
<dbReference type="PANTHER" id="PTHR13261">
    <property type="entry name" value="BRCA2 AND CDKN1A INTERACTING PROTEIN"/>
    <property type="match status" value="1"/>
</dbReference>
<keyword evidence="4" id="KW-1185">Reference proteome</keyword>
<accession>A0ABN8IJT8</accession>
<sequence length="288" mass="32201">MSNKKNKNAEINDSESEDENDSVDDRDSDVDSDGNYVGDKELQADFEGRNPEDCDYHGIKQLLRQLFLKSNVDLGALAQIIIAQNYVGSVVKQCLDDGVEDDDEDDDGSDGVFGITTVINITKKKDEACIQQIRTLLTTLAEENANDKTKALVNKILSDESRHVGLVINERILNIPAAISVPLFASLQSELEKAVKKNMPYTFHYLIWICKTYNTGDQGSEILFANQEERPLLDEALASFEVDVTEQADLSQWDYEGGALTPCRKILIFDGSKFNNLVRLLKEEVENV</sequence>
<comment type="similarity">
    <text evidence="1">Belongs to the BCP1 family.</text>
</comment>
<protein>
    <recommendedName>
        <fullName evidence="5">Protein BCCIP homolog</fullName>
    </recommendedName>
</protein>
<feature type="region of interest" description="Disordered" evidence="2">
    <location>
        <begin position="1"/>
        <end position="50"/>
    </location>
</feature>
<dbReference type="Pfam" id="PF13862">
    <property type="entry name" value="BCCIP"/>
    <property type="match status" value="1"/>
</dbReference>
<reference evidence="3" key="1">
    <citation type="submission" date="2022-03" db="EMBL/GenBank/DDBJ databases">
        <authorList>
            <person name="Martin H S."/>
        </authorList>
    </citation>
    <scope>NUCLEOTIDE SEQUENCE</scope>
</reference>
<evidence type="ECO:0000256" key="2">
    <source>
        <dbReference type="SAM" id="MobiDB-lite"/>
    </source>
</evidence>